<keyword evidence="2" id="KW-0479">Metal-binding</keyword>
<keyword evidence="4" id="KW-0862">Zinc</keyword>
<comment type="similarity">
    <text evidence="6">Belongs to the UPF0758 family.</text>
</comment>
<dbReference type="GO" id="GO:0006508">
    <property type="term" value="P:proteolysis"/>
    <property type="evidence" value="ECO:0007669"/>
    <property type="project" value="UniProtKB-KW"/>
</dbReference>
<name>A0A4R3JHU1_9PROT</name>
<proteinExistence type="inferred from homology"/>
<dbReference type="PANTHER" id="PTHR30471">
    <property type="entry name" value="DNA REPAIR PROTEIN RADC"/>
    <property type="match status" value="1"/>
</dbReference>
<dbReference type="InterPro" id="IPR025657">
    <property type="entry name" value="RadC_JAB"/>
</dbReference>
<dbReference type="EMBL" id="SLZW01000001">
    <property type="protein sequence ID" value="TCS65085.1"/>
    <property type="molecule type" value="Genomic_DNA"/>
</dbReference>
<keyword evidence="3" id="KW-0378">Hydrolase</keyword>
<dbReference type="InterPro" id="IPR037518">
    <property type="entry name" value="MPN"/>
</dbReference>
<keyword evidence="9" id="KW-1185">Reference proteome</keyword>
<dbReference type="InterPro" id="IPR001405">
    <property type="entry name" value="UPF0758"/>
</dbReference>
<dbReference type="RefSeq" id="WP_132937797.1">
    <property type="nucleotide sequence ID" value="NZ_CP119676.1"/>
</dbReference>
<gene>
    <name evidence="8" type="ORF">EDD55_101419</name>
</gene>
<evidence type="ECO:0000256" key="3">
    <source>
        <dbReference type="ARBA" id="ARBA00022801"/>
    </source>
</evidence>
<keyword evidence="5" id="KW-0482">Metalloprotease</keyword>
<evidence type="ECO:0000313" key="9">
    <source>
        <dbReference type="Proteomes" id="UP000295304"/>
    </source>
</evidence>
<protein>
    <submittedName>
        <fullName evidence="8">DNA repair protein RadC</fullName>
    </submittedName>
</protein>
<dbReference type="GO" id="GO:0008237">
    <property type="term" value="F:metallopeptidase activity"/>
    <property type="evidence" value="ECO:0007669"/>
    <property type="project" value="UniProtKB-KW"/>
</dbReference>
<dbReference type="PANTHER" id="PTHR30471:SF3">
    <property type="entry name" value="UPF0758 PROTEIN YEES-RELATED"/>
    <property type="match status" value="1"/>
</dbReference>
<keyword evidence="1" id="KW-0645">Protease</keyword>
<reference evidence="8 9" key="1">
    <citation type="submission" date="2019-03" db="EMBL/GenBank/DDBJ databases">
        <title>Genomic Encyclopedia of Type Strains, Phase IV (KMG-IV): sequencing the most valuable type-strain genomes for metagenomic binning, comparative biology and taxonomic classification.</title>
        <authorList>
            <person name="Goeker M."/>
        </authorList>
    </citation>
    <scope>NUCLEOTIDE SEQUENCE [LARGE SCALE GENOMIC DNA]</scope>
    <source>
        <strain evidence="8 9">DSM 101688</strain>
    </source>
</reference>
<feature type="domain" description="MPN" evidence="7">
    <location>
        <begin position="104"/>
        <end position="226"/>
    </location>
</feature>
<evidence type="ECO:0000256" key="5">
    <source>
        <dbReference type="ARBA" id="ARBA00023049"/>
    </source>
</evidence>
<dbReference type="InterPro" id="IPR010994">
    <property type="entry name" value="RuvA_2-like"/>
</dbReference>
<dbReference type="Proteomes" id="UP000295304">
    <property type="component" value="Unassembled WGS sequence"/>
</dbReference>
<evidence type="ECO:0000256" key="4">
    <source>
        <dbReference type="ARBA" id="ARBA00022833"/>
    </source>
</evidence>
<evidence type="ECO:0000256" key="1">
    <source>
        <dbReference type="ARBA" id="ARBA00022670"/>
    </source>
</evidence>
<dbReference type="Pfam" id="PF04002">
    <property type="entry name" value="RadC"/>
    <property type="match status" value="1"/>
</dbReference>
<dbReference type="PROSITE" id="PS50249">
    <property type="entry name" value="MPN"/>
    <property type="match status" value="1"/>
</dbReference>
<accession>A0A4R3JHU1</accession>
<dbReference type="Gene3D" id="3.40.140.10">
    <property type="entry name" value="Cytidine Deaminase, domain 2"/>
    <property type="match status" value="1"/>
</dbReference>
<dbReference type="GO" id="GO:0046872">
    <property type="term" value="F:metal ion binding"/>
    <property type="evidence" value="ECO:0007669"/>
    <property type="project" value="UniProtKB-KW"/>
</dbReference>
<dbReference type="NCBIfam" id="NF000642">
    <property type="entry name" value="PRK00024.1"/>
    <property type="match status" value="1"/>
</dbReference>
<dbReference type="SUPFAM" id="SSF47781">
    <property type="entry name" value="RuvA domain 2-like"/>
    <property type="match status" value="1"/>
</dbReference>
<evidence type="ECO:0000259" key="7">
    <source>
        <dbReference type="PROSITE" id="PS50249"/>
    </source>
</evidence>
<dbReference type="CDD" id="cd08071">
    <property type="entry name" value="MPN_DUF2466"/>
    <property type="match status" value="1"/>
</dbReference>
<dbReference type="NCBIfam" id="TIGR00608">
    <property type="entry name" value="radc"/>
    <property type="match status" value="1"/>
</dbReference>
<comment type="caution">
    <text evidence="8">The sequence shown here is derived from an EMBL/GenBank/DDBJ whole genome shotgun (WGS) entry which is preliminary data.</text>
</comment>
<evidence type="ECO:0000256" key="6">
    <source>
        <dbReference type="RuleBase" id="RU003797"/>
    </source>
</evidence>
<evidence type="ECO:0000313" key="8">
    <source>
        <dbReference type="EMBL" id="TCS65085.1"/>
    </source>
</evidence>
<evidence type="ECO:0000256" key="2">
    <source>
        <dbReference type="ARBA" id="ARBA00022723"/>
    </source>
</evidence>
<organism evidence="8 9">
    <name type="scientific">Varunaivibrio sulfuroxidans</name>
    <dbReference type="NCBI Taxonomy" id="1773489"/>
    <lineage>
        <taxon>Bacteria</taxon>
        <taxon>Pseudomonadati</taxon>
        <taxon>Pseudomonadota</taxon>
        <taxon>Alphaproteobacteria</taxon>
        <taxon>Rhodospirillales</taxon>
        <taxon>Magnetovibrionaceae</taxon>
        <taxon>Varunaivibrio</taxon>
    </lineage>
</organism>
<dbReference type="Gene3D" id="1.10.150.20">
    <property type="entry name" value="5' to 3' exonuclease, C-terminal subdomain"/>
    <property type="match status" value="1"/>
</dbReference>
<dbReference type="OrthoDB" id="9804482at2"/>
<dbReference type="SUPFAM" id="SSF102712">
    <property type="entry name" value="JAB1/MPN domain"/>
    <property type="match status" value="1"/>
</dbReference>
<sequence>MRPPSPHNGHRQRLRARFLKGGSGALADYEMLELVLFMALPRQDVKPLAKALIKRFGSYAGAISADRAELMALDGVGDSVVTTLKVVRESALLLGRESLLGRPVLANWQSLIDYCRAAMGFEKTEQFRILFLNRKNALIADEMQQTGTVDHTPVYPREVIKRALELGASAIIMVHNHPSDEARPSKDDIAMTKNVRDAGEKLGIVLHDHIIVTKAAHSSFKAMGLL</sequence>
<dbReference type="AlphaFoldDB" id="A0A4R3JHU1"/>